<proteinExistence type="predicted"/>
<evidence type="ECO:0000313" key="2">
    <source>
        <dbReference type="Proteomes" id="UP000018948"/>
    </source>
</evidence>
<organism evidence="1 2">
    <name type="scientific">Phytophthora nicotianae P10297</name>
    <dbReference type="NCBI Taxonomy" id="1317064"/>
    <lineage>
        <taxon>Eukaryota</taxon>
        <taxon>Sar</taxon>
        <taxon>Stramenopiles</taxon>
        <taxon>Oomycota</taxon>
        <taxon>Peronosporomycetes</taxon>
        <taxon>Peronosporales</taxon>
        <taxon>Peronosporaceae</taxon>
        <taxon>Phytophthora</taxon>
    </lineage>
</organism>
<accession>W2YRP8</accession>
<dbReference type="EMBL" id="ANIY01003005">
    <property type="protein sequence ID" value="ETP37631.1"/>
    <property type="molecule type" value="Genomic_DNA"/>
</dbReference>
<name>W2YRP8_PHYNI</name>
<gene>
    <name evidence="1" type="ORF">F442_14554</name>
</gene>
<sequence>MKTKLSAVLEQRWGFLSSWCEVLEARVRYVWAGREEEVWDVPKRRLEVKLPTRHEISQSLWAKSKALFSTDEDFQTCFHKVREALALLAAVAHVDQDGWRYLLKIHCGVVLGTEGEEVFDEEIPARFMLYLIEDNDHNGYKEYAKTLQNDIVKFCGVYQREHPSRAYLKALKRIAAMDSNLKTGKPGLDLKIPVQVGFRVMDFISYDALKEILEPLQDIREAKKIIKKEWKVYEQSQKTKVMENGSLRCTFVLGPLIADFHDMDISAEMVKVMDTMIRDNVRFSQMNIWAFVGRELEDKEHEKRVVISQIMASIFDSTRRLPDTERVDGDCGAVQLNSDPDPLQLGTIHLECTSLMGTRDFESMCSAIAVSQTTRKLSLQLEVDPHDGTSVHWWKWLAYSLFSKRANAFSAVESLAFISTRSMSVVDIEAFSTVLASDHPEEELFGCIPGLIEARDATAKAGTSFYWELTNRGHARRNSRAVTCQSSLYPVRTFSDDGKSEWVNVLVPGYGHCYVRRADLTFDEATTLERACSVTELRIGFDISEPSVSDGLSRFLAVIGSSLKRLTLNTSSFELNGNAVLQNCPNLEELSLCGEKMMMDMKLDFSSFRASNEAIPELVFEWDTVSALANELSNQNNPLSKCLRRLRVYLTDERPPWGIIGAVRSNRPTFEADLSVLLNMLDVNKTLEYLDVVVPFGHFLYLNDFRAHHLKPIDRSLKLPTETKVAFLSVFLSRENPAERKKFKRRTTRGMQLMRPICQLDQHVMSKILAFTAPPVLRKVYLHGPPRNNFEEPDQIPI</sequence>
<comment type="caution">
    <text evidence="1">The sequence shown here is derived from an EMBL/GenBank/DDBJ whole genome shotgun (WGS) entry which is preliminary data.</text>
</comment>
<protein>
    <submittedName>
        <fullName evidence="1">Uncharacterized protein</fullName>
    </submittedName>
</protein>
<dbReference type="AlphaFoldDB" id="W2YRP8"/>
<reference evidence="1 2" key="1">
    <citation type="submission" date="2013-11" db="EMBL/GenBank/DDBJ databases">
        <title>The Genome Sequence of Phytophthora parasitica P10297.</title>
        <authorList>
            <consortium name="The Broad Institute Genomics Platform"/>
            <person name="Russ C."/>
            <person name="Tyler B."/>
            <person name="Panabieres F."/>
            <person name="Shan W."/>
            <person name="Tripathy S."/>
            <person name="Grunwald N."/>
            <person name="Machado M."/>
            <person name="Johnson C.S."/>
            <person name="Walker B."/>
            <person name="Young S.K."/>
            <person name="Zeng Q."/>
            <person name="Gargeya S."/>
            <person name="Fitzgerald M."/>
            <person name="Haas B."/>
            <person name="Abouelleil A."/>
            <person name="Allen A.W."/>
            <person name="Alvarado L."/>
            <person name="Arachchi H.M."/>
            <person name="Berlin A.M."/>
            <person name="Chapman S.B."/>
            <person name="Gainer-Dewar J."/>
            <person name="Goldberg J."/>
            <person name="Griggs A."/>
            <person name="Gujja S."/>
            <person name="Hansen M."/>
            <person name="Howarth C."/>
            <person name="Imamovic A."/>
            <person name="Ireland A."/>
            <person name="Larimer J."/>
            <person name="McCowan C."/>
            <person name="Murphy C."/>
            <person name="Pearson M."/>
            <person name="Poon T.W."/>
            <person name="Priest M."/>
            <person name="Roberts A."/>
            <person name="Saif S."/>
            <person name="Shea T."/>
            <person name="Sisk P."/>
            <person name="Sykes S."/>
            <person name="Wortman J."/>
            <person name="Nusbaum C."/>
            <person name="Birren B."/>
        </authorList>
    </citation>
    <scope>NUCLEOTIDE SEQUENCE [LARGE SCALE GENOMIC DNA]</scope>
    <source>
        <strain evidence="1 2">P10297</strain>
    </source>
</reference>
<dbReference type="Proteomes" id="UP000018948">
    <property type="component" value="Unassembled WGS sequence"/>
</dbReference>
<dbReference type="OrthoDB" id="129194at2759"/>
<evidence type="ECO:0000313" key="1">
    <source>
        <dbReference type="EMBL" id="ETP37631.1"/>
    </source>
</evidence>